<gene>
    <name evidence="3" type="primary">LOC117641566</name>
</gene>
<feature type="coiled-coil region" evidence="1">
    <location>
        <begin position="53"/>
        <end position="80"/>
    </location>
</feature>
<evidence type="ECO:0000256" key="1">
    <source>
        <dbReference type="SAM" id="Coils"/>
    </source>
</evidence>
<keyword evidence="1" id="KW-0175">Coiled coil</keyword>
<dbReference type="GeneID" id="117641566"/>
<dbReference type="RefSeq" id="XP_034234911.1">
    <property type="nucleotide sequence ID" value="XM_034379020.1"/>
</dbReference>
<dbReference type="Proteomes" id="UP000515158">
    <property type="component" value="Unplaced"/>
</dbReference>
<evidence type="ECO:0000313" key="2">
    <source>
        <dbReference type="Proteomes" id="UP000515158"/>
    </source>
</evidence>
<keyword evidence="2" id="KW-1185">Reference proteome</keyword>
<reference evidence="3" key="1">
    <citation type="submission" date="2025-08" db="UniProtKB">
        <authorList>
            <consortium name="RefSeq"/>
        </authorList>
    </citation>
    <scope>IDENTIFICATION</scope>
    <source>
        <tissue evidence="3">Total insect</tissue>
    </source>
</reference>
<sequence>MSEIGSKYKAYQEQCIEVWMCEVKGLFDAINILNGYFDIYCNKATSGVHEHLIDSLQVERNQLNENLMKLRANYQQHQVDTMAKLGTTQRYQGNQFSDLCSKFEATSGILAENIKNLIDQYMEKSDKYLQDFEEKTMEHHNIIVETMEHLSREFSENTILKIEQEVLHISKYYYFDLPPSTALFSYKGISPPERKIEQ</sequence>
<protein>
    <submittedName>
        <fullName evidence="3">Uncharacterized protein LOC117641566 isoform X1</fullName>
    </submittedName>
</protein>
<dbReference type="KEGG" id="tpal:117641566"/>
<name>A0A6P8YEP3_THRPL</name>
<dbReference type="InParanoid" id="A0A6P8YEP3"/>
<accession>A0A6P8YEP3</accession>
<evidence type="ECO:0000313" key="3">
    <source>
        <dbReference type="RefSeq" id="XP_034234911.1"/>
    </source>
</evidence>
<proteinExistence type="predicted"/>
<organism evidence="3">
    <name type="scientific">Thrips palmi</name>
    <name type="common">Melon thrips</name>
    <dbReference type="NCBI Taxonomy" id="161013"/>
    <lineage>
        <taxon>Eukaryota</taxon>
        <taxon>Metazoa</taxon>
        <taxon>Ecdysozoa</taxon>
        <taxon>Arthropoda</taxon>
        <taxon>Hexapoda</taxon>
        <taxon>Insecta</taxon>
        <taxon>Pterygota</taxon>
        <taxon>Neoptera</taxon>
        <taxon>Paraneoptera</taxon>
        <taxon>Thysanoptera</taxon>
        <taxon>Terebrantia</taxon>
        <taxon>Thripoidea</taxon>
        <taxon>Thripidae</taxon>
        <taxon>Thrips</taxon>
    </lineage>
</organism>
<dbReference type="AlphaFoldDB" id="A0A6P8YEP3"/>